<feature type="domain" description="Winged helix-turn helix" evidence="1">
    <location>
        <begin position="113"/>
        <end position="170"/>
    </location>
</feature>
<dbReference type="SUPFAM" id="SSF46689">
    <property type="entry name" value="Homeodomain-like"/>
    <property type="match status" value="1"/>
</dbReference>
<sequence length="177" mass="20728">MPKSLQIKHSHNLSPNDLRKLEKKEKKASNQRRIIAVRMIMEGYMAIEVAKLLGIHRQSVSSYILKFEKGGIEELLARKPIPGKQPRLQDTQQLELKQLILHSTPTELDISQDSFWNTRTLQQLIQQKFDVALSRESIRTMLHRLQLSYTRATYVLKKADKQKQQQFQNQIQVIKKT</sequence>
<accession>A0A9X7A1C6</accession>
<dbReference type="InterPro" id="IPR025959">
    <property type="entry name" value="Winged_HTH_dom"/>
</dbReference>
<dbReference type="RefSeq" id="WP_098582677.1">
    <property type="nucleotide sequence ID" value="NZ_NUWJ01000026.1"/>
</dbReference>
<dbReference type="Pfam" id="PF13592">
    <property type="entry name" value="HTH_33"/>
    <property type="match status" value="1"/>
</dbReference>
<reference evidence="2 3" key="1">
    <citation type="submission" date="2017-09" db="EMBL/GenBank/DDBJ databases">
        <title>Large-scale bioinformatics analysis of Bacillus genomes uncovers conserved roles of natural products in bacterial physiology.</title>
        <authorList>
            <consortium name="Agbiome Team Llc"/>
            <person name="Bleich R.M."/>
            <person name="Grubbs K.J."/>
            <person name="Santa Maria K.C."/>
            <person name="Allen S.E."/>
            <person name="Farag S."/>
            <person name="Shank E.A."/>
            <person name="Bowers A."/>
        </authorList>
    </citation>
    <scope>NUCLEOTIDE SEQUENCE [LARGE SCALE GENOMIC DNA]</scope>
    <source>
        <strain evidence="2 3">AFS083741</strain>
    </source>
</reference>
<dbReference type="InterPro" id="IPR009057">
    <property type="entry name" value="Homeodomain-like_sf"/>
</dbReference>
<dbReference type="Proteomes" id="UP000224413">
    <property type="component" value="Unassembled WGS sequence"/>
</dbReference>
<evidence type="ECO:0000259" key="1">
    <source>
        <dbReference type="Pfam" id="PF13592"/>
    </source>
</evidence>
<gene>
    <name evidence="2" type="ORF">COI98_01895</name>
</gene>
<comment type="caution">
    <text evidence="2">The sequence shown here is derived from an EMBL/GenBank/DDBJ whole genome shotgun (WGS) entry which is preliminary data.</text>
</comment>
<dbReference type="Pfam" id="PF13551">
    <property type="entry name" value="HTH_29"/>
    <property type="match status" value="1"/>
</dbReference>
<name>A0A9X7A1C6_BACCE</name>
<dbReference type="AlphaFoldDB" id="A0A9X7A1C6"/>
<proteinExistence type="predicted"/>
<evidence type="ECO:0000313" key="3">
    <source>
        <dbReference type="Proteomes" id="UP000224413"/>
    </source>
</evidence>
<organism evidence="2 3">
    <name type="scientific">Bacillus cereus</name>
    <dbReference type="NCBI Taxonomy" id="1396"/>
    <lineage>
        <taxon>Bacteria</taxon>
        <taxon>Bacillati</taxon>
        <taxon>Bacillota</taxon>
        <taxon>Bacilli</taxon>
        <taxon>Bacillales</taxon>
        <taxon>Bacillaceae</taxon>
        <taxon>Bacillus</taxon>
        <taxon>Bacillus cereus group</taxon>
    </lineage>
</organism>
<dbReference type="EMBL" id="NUWJ01000026">
    <property type="protein sequence ID" value="PFK27456.1"/>
    <property type="molecule type" value="Genomic_DNA"/>
</dbReference>
<protein>
    <recommendedName>
        <fullName evidence="1">Winged helix-turn helix domain-containing protein</fullName>
    </recommendedName>
</protein>
<evidence type="ECO:0000313" key="2">
    <source>
        <dbReference type="EMBL" id="PFK27456.1"/>
    </source>
</evidence>